<dbReference type="EMBL" id="RWJN01000007">
    <property type="protein sequence ID" value="TCD71280.1"/>
    <property type="molecule type" value="Genomic_DNA"/>
</dbReference>
<dbReference type="OrthoDB" id="5597489at2759"/>
<keyword evidence="4" id="KW-1185">Reference proteome</keyword>
<name>A0A4R0RQW2_9APHY</name>
<keyword evidence="1" id="KW-0812">Transmembrane</keyword>
<dbReference type="Pfam" id="PF24841">
    <property type="entry name" value="DUF7719"/>
    <property type="match status" value="1"/>
</dbReference>
<evidence type="ECO:0000256" key="1">
    <source>
        <dbReference type="SAM" id="Phobius"/>
    </source>
</evidence>
<keyword evidence="1" id="KW-0472">Membrane</keyword>
<dbReference type="Proteomes" id="UP000292702">
    <property type="component" value="Unassembled WGS sequence"/>
</dbReference>
<feature type="transmembrane region" description="Helical" evidence="1">
    <location>
        <begin position="119"/>
        <end position="137"/>
    </location>
</feature>
<dbReference type="AlphaFoldDB" id="A0A4R0RQW2"/>
<protein>
    <recommendedName>
        <fullName evidence="2">DUF7719 domain-containing protein</fullName>
    </recommendedName>
</protein>
<proteinExistence type="predicted"/>
<organism evidence="3 4">
    <name type="scientific">Steccherinum ochraceum</name>
    <dbReference type="NCBI Taxonomy" id="92696"/>
    <lineage>
        <taxon>Eukaryota</taxon>
        <taxon>Fungi</taxon>
        <taxon>Dikarya</taxon>
        <taxon>Basidiomycota</taxon>
        <taxon>Agaricomycotina</taxon>
        <taxon>Agaricomycetes</taxon>
        <taxon>Polyporales</taxon>
        <taxon>Steccherinaceae</taxon>
        <taxon>Steccherinum</taxon>
    </lineage>
</organism>
<evidence type="ECO:0000313" key="4">
    <source>
        <dbReference type="Proteomes" id="UP000292702"/>
    </source>
</evidence>
<feature type="transmembrane region" description="Helical" evidence="1">
    <location>
        <begin position="93"/>
        <end position="112"/>
    </location>
</feature>
<dbReference type="PANTHER" id="PTHR37846:SF1">
    <property type="entry name" value="DEACETYLASE-LIKE PROTEIN"/>
    <property type="match status" value="1"/>
</dbReference>
<gene>
    <name evidence="3" type="ORF">EIP91_011051</name>
</gene>
<evidence type="ECO:0000259" key="2">
    <source>
        <dbReference type="Pfam" id="PF24841"/>
    </source>
</evidence>
<evidence type="ECO:0000313" key="3">
    <source>
        <dbReference type="EMBL" id="TCD71280.1"/>
    </source>
</evidence>
<keyword evidence="1" id="KW-1133">Transmembrane helix</keyword>
<feature type="transmembrane region" description="Helical" evidence="1">
    <location>
        <begin position="157"/>
        <end position="181"/>
    </location>
</feature>
<dbReference type="STRING" id="92696.A0A4R0RQW2"/>
<feature type="domain" description="DUF7719" evidence="2">
    <location>
        <begin position="120"/>
        <end position="187"/>
    </location>
</feature>
<sequence length="190" mass="21872">MAKKRKPSQVPQAEEKPLVDISEQDQWKIIKDSGILEQVPRSAARGSEEQLLSPLTEELFAAFALIIPHCFLLLMMEFLIHYQYGRRPTKEAILERMIPGVPIIALFIFYTSRYKRVRIMQLGFFLLSLASSIRLIYIINRTSWLVNMKQAPPLATLAVYCVVQSDLLPAFLSILITGIWVRYANMKLLF</sequence>
<dbReference type="InterPro" id="IPR056136">
    <property type="entry name" value="DUF7719"/>
</dbReference>
<accession>A0A4R0RQW2</accession>
<comment type="caution">
    <text evidence="3">The sequence shown here is derived from an EMBL/GenBank/DDBJ whole genome shotgun (WGS) entry which is preliminary data.</text>
</comment>
<feature type="transmembrane region" description="Helical" evidence="1">
    <location>
        <begin position="59"/>
        <end position="81"/>
    </location>
</feature>
<reference evidence="3 4" key="1">
    <citation type="submission" date="2018-11" db="EMBL/GenBank/DDBJ databases">
        <title>Genome assembly of Steccherinum ochraceum LE-BIN_3174, the white-rot fungus of the Steccherinaceae family (The Residual Polyporoid clade, Polyporales, Basidiomycota).</title>
        <authorList>
            <person name="Fedorova T.V."/>
            <person name="Glazunova O.A."/>
            <person name="Landesman E.O."/>
            <person name="Moiseenko K.V."/>
            <person name="Psurtseva N.V."/>
            <person name="Savinova O.S."/>
            <person name="Shakhova N.V."/>
            <person name="Tyazhelova T.V."/>
            <person name="Vasina D.V."/>
        </authorList>
    </citation>
    <scope>NUCLEOTIDE SEQUENCE [LARGE SCALE GENOMIC DNA]</scope>
    <source>
        <strain evidence="3 4">LE-BIN_3174</strain>
    </source>
</reference>
<dbReference type="PANTHER" id="PTHR37846">
    <property type="entry name" value="YALI0B21296P"/>
    <property type="match status" value="1"/>
</dbReference>